<dbReference type="SFLD" id="SFLDG01061">
    <property type="entry name" value="methylthiotransferase"/>
    <property type="match status" value="1"/>
</dbReference>
<feature type="domain" description="TRAM" evidence="16">
    <location>
        <begin position="377"/>
        <end position="437"/>
    </location>
</feature>
<dbReference type="Pfam" id="PF01938">
    <property type="entry name" value="TRAM"/>
    <property type="match status" value="1"/>
</dbReference>
<dbReference type="OrthoDB" id="9805215at2"/>
<dbReference type="GO" id="GO:0046872">
    <property type="term" value="F:metal ion binding"/>
    <property type="evidence" value="ECO:0007669"/>
    <property type="project" value="UniProtKB-KW"/>
</dbReference>
<dbReference type="Gene3D" id="3.40.50.12160">
    <property type="entry name" value="Methylthiotransferase, N-terminal domain"/>
    <property type="match status" value="1"/>
</dbReference>
<name>C9RBY2_AMMDK</name>
<keyword evidence="11" id="KW-0411">Iron-sulfur</keyword>
<dbReference type="InterPro" id="IPR013848">
    <property type="entry name" value="Methylthiotransferase_N"/>
</dbReference>
<evidence type="ECO:0000256" key="6">
    <source>
        <dbReference type="ARBA" id="ARBA00022679"/>
    </source>
</evidence>
<evidence type="ECO:0000256" key="14">
    <source>
        <dbReference type="ARBA" id="ARBA00061574"/>
    </source>
</evidence>
<keyword evidence="9" id="KW-0479">Metal-binding</keyword>
<dbReference type="InterPro" id="IPR007197">
    <property type="entry name" value="rSAM"/>
</dbReference>
<dbReference type="InterPro" id="IPR005839">
    <property type="entry name" value="Methylthiotransferase"/>
</dbReference>
<feature type="domain" description="MTTase N-terminal" evidence="17">
    <location>
        <begin position="10"/>
        <end position="122"/>
    </location>
</feature>
<dbReference type="PANTHER" id="PTHR11918">
    <property type="entry name" value="RADICAL SAM PROTEINS"/>
    <property type="match status" value="1"/>
</dbReference>
<dbReference type="KEGG" id="adg:Adeg_0611"/>
<keyword evidence="4" id="KW-0004">4Fe-4S</keyword>
<dbReference type="InterPro" id="IPR006467">
    <property type="entry name" value="MiaB-like_bact"/>
</dbReference>
<dbReference type="RefSeq" id="WP_015738637.1">
    <property type="nucleotide sequence ID" value="NC_013385.1"/>
</dbReference>
<dbReference type="EMBL" id="CP001785">
    <property type="protein sequence ID" value="ACX51759.1"/>
    <property type="molecule type" value="Genomic_DNA"/>
</dbReference>
<keyword evidence="20" id="KW-1185">Reference proteome</keyword>
<dbReference type="InterPro" id="IPR023404">
    <property type="entry name" value="rSAM_horseshoe"/>
</dbReference>
<evidence type="ECO:0000313" key="19">
    <source>
        <dbReference type="EMBL" id="ACX51759.1"/>
    </source>
</evidence>
<evidence type="ECO:0000256" key="10">
    <source>
        <dbReference type="ARBA" id="ARBA00023004"/>
    </source>
</evidence>
<evidence type="ECO:0000256" key="7">
    <source>
        <dbReference type="ARBA" id="ARBA00022691"/>
    </source>
</evidence>
<proteinExistence type="inferred from homology"/>
<dbReference type="Pfam" id="PF04055">
    <property type="entry name" value="Radical_SAM"/>
    <property type="match status" value="1"/>
</dbReference>
<accession>C9RBY2</accession>
<reference evidence="19 20" key="1">
    <citation type="submission" date="2009-10" db="EMBL/GenBank/DDBJ databases">
        <title>Complete sequence of chromosome of Ammonifex degensii KC4.</title>
        <authorList>
            <consortium name="US DOE Joint Genome Institute"/>
            <person name="Kerfeld C."/>
            <person name="Goodner B."/>
            <person name="Huber H."/>
            <person name="Stetter K."/>
            <person name="Lucas S."/>
            <person name="Copeland A."/>
            <person name="Lapidus A."/>
            <person name="Glavina del Rio T."/>
            <person name="Dalin E."/>
            <person name="Tice H."/>
            <person name="Bruce D."/>
            <person name="Goodwin L."/>
            <person name="Pitluck S."/>
            <person name="Saunders E."/>
            <person name="Brettin T."/>
            <person name="Detter J.C."/>
            <person name="Han C."/>
            <person name="Larimer F."/>
            <person name="Land M."/>
            <person name="Hauser L."/>
            <person name="Kyrpides N."/>
            <person name="Ovchinnikova G."/>
            <person name="Richardson P."/>
        </authorList>
    </citation>
    <scope>NUCLEOTIDE SEQUENCE [LARGE SCALE GENOMIC DNA]</scope>
    <source>
        <strain evidence="20">DSM 10501 / KC4</strain>
    </source>
</reference>
<dbReference type="SMART" id="SM00729">
    <property type="entry name" value="Elp3"/>
    <property type="match status" value="1"/>
</dbReference>
<dbReference type="EC" id="2.8.4.5" evidence="3"/>
<dbReference type="FunFam" id="3.40.50.12160:FF:000004">
    <property type="entry name" value="Threonylcarbamoyladenosine tRNA methylthiotransferase MtaB"/>
    <property type="match status" value="1"/>
</dbReference>
<dbReference type="STRING" id="429009.Adeg_0611"/>
<dbReference type="PROSITE" id="PS51918">
    <property type="entry name" value="RADICAL_SAM"/>
    <property type="match status" value="1"/>
</dbReference>
<evidence type="ECO:0000256" key="1">
    <source>
        <dbReference type="ARBA" id="ARBA00001966"/>
    </source>
</evidence>
<dbReference type="Gene3D" id="3.80.30.20">
    <property type="entry name" value="tm_1862 like domain"/>
    <property type="match status" value="1"/>
</dbReference>
<protein>
    <recommendedName>
        <fullName evidence="15">Threonylcarbamoyladenosine tRNA methylthiotransferase MtaB</fullName>
        <ecNumber evidence="3">2.8.4.5</ecNumber>
    </recommendedName>
    <alternativeName>
        <fullName evidence="12">tRNA-t(6)A37 methylthiotransferase</fullName>
    </alternativeName>
</protein>
<dbReference type="SFLD" id="SFLDS00029">
    <property type="entry name" value="Radical_SAM"/>
    <property type="match status" value="1"/>
</dbReference>
<dbReference type="PROSITE" id="PS01278">
    <property type="entry name" value="MTTASE_RADICAL"/>
    <property type="match status" value="1"/>
</dbReference>
<keyword evidence="7" id="KW-0949">S-adenosyl-L-methionine</keyword>
<dbReference type="PROSITE" id="PS51449">
    <property type="entry name" value="MTTASE_N"/>
    <property type="match status" value="1"/>
</dbReference>
<sequence>MVENREERPLRVAFYTLGCKVNQCDTAEMAALFAQRGYQIVDFEEPADVYVVNTCVVTHTAAQKSRQAIRRAWRRNPRSLVVVTGCYAQLDPELISSLPGVRVVAGTGAKKELPDLVEEARCSGRQLVAVKDIPSSFEDLPAYFFGRTRAFLKVQEGCRDFCTYCIVPYVRGPCRSRPLEAVLKAARRFLQEGFVELVLTGTHLGLYGQDLTPSLTLAHLVERLLEFPELKRLRLSSIEPLEVTADLIELMRRDSRFCPHLHIPLQSGDDEILRRMGRRYTTAQYRELVARLREAVPDIAITTDVMVGFPGETEEAFARTERLLRELELAGMHVFPYSPRPGTPAARFPGRVPWPEVERRLERLLLLRDELRQRYAQRFLGRDVEVLLEKVEEKQGLGLSPHYLPVIVFGSLLSPGKLVQVRVERVAEGTLYGHLYP</sequence>
<organism evidence="19 20">
    <name type="scientific">Ammonifex degensii (strain DSM 10501 / KC4)</name>
    <dbReference type="NCBI Taxonomy" id="429009"/>
    <lineage>
        <taxon>Bacteria</taxon>
        <taxon>Bacillati</taxon>
        <taxon>Bacillota</taxon>
        <taxon>Clostridia</taxon>
        <taxon>Thermoanaerobacterales</taxon>
        <taxon>Thermoanaerobacteraceae</taxon>
        <taxon>Ammonifex</taxon>
    </lineage>
</organism>
<dbReference type="SFLD" id="SFLDG01082">
    <property type="entry name" value="B12-binding_domain_containing"/>
    <property type="match status" value="1"/>
</dbReference>
<keyword evidence="8" id="KW-0819">tRNA processing</keyword>
<keyword evidence="5" id="KW-0963">Cytoplasm</keyword>
<dbReference type="PROSITE" id="PS50926">
    <property type="entry name" value="TRAM"/>
    <property type="match status" value="1"/>
</dbReference>
<dbReference type="InterPro" id="IPR058240">
    <property type="entry name" value="rSAM_sf"/>
</dbReference>
<dbReference type="SUPFAM" id="SSF102114">
    <property type="entry name" value="Radical SAM enzymes"/>
    <property type="match status" value="1"/>
</dbReference>
<evidence type="ECO:0000256" key="12">
    <source>
        <dbReference type="ARBA" id="ARBA00031213"/>
    </source>
</evidence>
<dbReference type="InterPro" id="IPR038135">
    <property type="entry name" value="Methylthiotransferase_N_sf"/>
</dbReference>
<evidence type="ECO:0000259" key="17">
    <source>
        <dbReference type="PROSITE" id="PS51449"/>
    </source>
</evidence>
<evidence type="ECO:0000259" key="18">
    <source>
        <dbReference type="PROSITE" id="PS51918"/>
    </source>
</evidence>
<dbReference type="Pfam" id="PF00919">
    <property type="entry name" value="UPF0004"/>
    <property type="match status" value="1"/>
</dbReference>
<dbReference type="eggNOG" id="COG0621">
    <property type="taxonomic scope" value="Bacteria"/>
</dbReference>
<dbReference type="InterPro" id="IPR006638">
    <property type="entry name" value="Elp3/MiaA/NifB-like_rSAM"/>
</dbReference>
<evidence type="ECO:0000256" key="2">
    <source>
        <dbReference type="ARBA" id="ARBA00002399"/>
    </source>
</evidence>
<dbReference type="AlphaFoldDB" id="C9RBY2"/>
<dbReference type="InterPro" id="IPR020612">
    <property type="entry name" value="Methylthiotransferase_CS"/>
</dbReference>
<dbReference type="HOGENOM" id="CLU_018697_1_0_9"/>
<evidence type="ECO:0000256" key="11">
    <source>
        <dbReference type="ARBA" id="ARBA00023014"/>
    </source>
</evidence>
<evidence type="ECO:0000256" key="8">
    <source>
        <dbReference type="ARBA" id="ARBA00022694"/>
    </source>
</evidence>
<evidence type="ECO:0000313" key="20">
    <source>
        <dbReference type="Proteomes" id="UP000002620"/>
    </source>
</evidence>
<feature type="domain" description="Radical SAM core" evidence="18">
    <location>
        <begin position="144"/>
        <end position="374"/>
    </location>
</feature>
<evidence type="ECO:0000256" key="5">
    <source>
        <dbReference type="ARBA" id="ARBA00022490"/>
    </source>
</evidence>
<comment type="catalytic activity">
    <reaction evidence="13">
        <text>N(6)-L-threonylcarbamoyladenosine(37) in tRNA + (sulfur carrier)-SH + AH2 + 2 S-adenosyl-L-methionine = 2-methylsulfanyl-N(6)-L-threonylcarbamoyladenosine(37) in tRNA + (sulfur carrier)-H + 5'-deoxyadenosine + L-methionine + A + S-adenosyl-L-homocysteine + 2 H(+)</text>
        <dbReference type="Rhea" id="RHEA:37075"/>
        <dbReference type="Rhea" id="RHEA-COMP:10163"/>
        <dbReference type="Rhea" id="RHEA-COMP:11092"/>
        <dbReference type="Rhea" id="RHEA-COMP:14737"/>
        <dbReference type="Rhea" id="RHEA-COMP:14739"/>
        <dbReference type="ChEBI" id="CHEBI:13193"/>
        <dbReference type="ChEBI" id="CHEBI:15378"/>
        <dbReference type="ChEBI" id="CHEBI:17319"/>
        <dbReference type="ChEBI" id="CHEBI:17499"/>
        <dbReference type="ChEBI" id="CHEBI:29917"/>
        <dbReference type="ChEBI" id="CHEBI:57844"/>
        <dbReference type="ChEBI" id="CHEBI:57856"/>
        <dbReference type="ChEBI" id="CHEBI:59789"/>
        <dbReference type="ChEBI" id="CHEBI:64428"/>
        <dbReference type="ChEBI" id="CHEBI:74418"/>
        <dbReference type="ChEBI" id="CHEBI:74420"/>
        <dbReference type="EC" id="2.8.4.5"/>
    </reaction>
</comment>
<dbReference type="PANTHER" id="PTHR11918:SF45">
    <property type="entry name" value="THREONYLCARBAMOYLADENOSINE TRNA METHYLTHIOTRANSFERASE"/>
    <property type="match status" value="1"/>
</dbReference>
<keyword evidence="10" id="KW-0408">Iron</keyword>
<dbReference type="NCBIfam" id="TIGR01579">
    <property type="entry name" value="MiaB-like-C"/>
    <property type="match status" value="1"/>
</dbReference>
<dbReference type="Proteomes" id="UP000002620">
    <property type="component" value="Chromosome"/>
</dbReference>
<keyword evidence="6" id="KW-0808">Transferase</keyword>
<gene>
    <name evidence="19" type="ordered locus">Adeg_0611</name>
</gene>
<evidence type="ECO:0000256" key="4">
    <source>
        <dbReference type="ARBA" id="ARBA00022485"/>
    </source>
</evidence>
<comment type="similarity">
    <text evidence="14">Belongs to the methylthiotransferase family. MtaB subfamily.</text>
</comment>
<evidence type="ECO:0000256" key="3">
    <source>
        <dbReference type="ARBA" id="ARBA00013273"/>
    </source>
</evidence>
<evidence type="ECO:0000259" key="16">
    <source>
        <dbReference type="PROSITE" id="PS50926"/>
    </source>
</evidence>
<comment type="function">
    <text evidence="2">Catalyzes the methylthiolation of N6-threonylcarbamoyladenosine (t(6)A), leading to the formation of 2-methylthio-N6-threonylcarbamoyladenosine (ms(2)t(6)A) at position 37 in tRNAs that read codons beginning with adenine.</text>
</comment>
<dbReference type="FunFam" id="3.80.30.20:FF:000001">
    <property type="entry name" value="tRNA-2-methylthio-N(6)-dimethylallyladenosine synthase 2"/>
    <property type="match status" value="1"/>
</dbReference>
<comment type="cofactor">
    <cofactor evidence="1">
        <name>[4Fe-4S] cluster</name>
        <dbReference type="ChEBI" id="CHEBI:49883"/>
    </cofactor>
</comment>
<dbReference type="InterPro" id="IPR002792">
    <property type="entry name" value="TRAM_dom"/>
</dbReference>
<dbReference type="GO" id="GO:0051539">
    <property type="term" value="F:4 iron, 4 sulfur cluster binding"/>
    <property type="evidence" value="ECO:0007669"/>
    <property type="project" value="UniProtKB-KW"/>
</dbReference>
<evidence type="ECO:0000256" key="15">
    <source>
        <dbReference type="ARBA" id="ARBA00069898"/>
    </source>
</evidence>
<evidence type="ECO:0000256" key="13">
    <source>
        <dbReference type="ARBA" id="ARBA00051661"/>
    </source>
</evidence>
<dbReference type="NCBIfam" id="TIGR00089">
    <property type="entry name" value="MiaB/RimO family radical SAM methylthiotransferase"/>
    <property type="match status" value="1"/>
</dbReference>
<dbReference type="GO" id="GO:0035598">
    <property type="term" value="F:tRNA (N(6)-L-threonylcarbamoyladenosine(37)-C(2))-methylthiotransferase activity"/>
    <property type="evidence" value="ECO:0007669"/>
    <property type="project" value="UniProtKB-EC"/>
</dbReference>
<evidence type="ECO:0000256" key="9">
    <source>
        <dbReference type="ARBA" id="ARBA00022723"/>
    </source>
</evidence>